<organism evidence="2 3">
    <name type="scientific">Beauveria bassiana D1-5</name>
    <dbReference type="NCBI Taxonomy" id="1245745"/>
    <lineage>
        <taxon>Eukaryota</taxon>
        <taxon>Fungi</taxon>
        <taxon>Dikarya</taxon>
        <taxon>Ascomycota</taxon>
        <taxon>Pezizomycotina</taxon>
        <taxon>Sordariomycetes</taxon>
        <taxon>Hypocreomycetidae</taxon>
        <taxon>Hypocreales</taxon>
        <taxon>Cordycipitaceae</taxon>
        <taxon>Beauveria</taxon>
    </lineage>
</organism>
<keyword evidence="1" id="KW-0472">Membrane</keyword>
<dbReference type="Proteomes" id="UP000030106">
    <property type="component" value="Unassembled WGS sequence"/>
</dbReference>
<dbReference type="EMBL" id="ANFO01000267">
    <property type="protein sequence ID" value="KGQ10867.1"/>
    <property type="molecule type" value="Genomic_DNA"/>
</dbReference>
<keyword evidence="1" id="KW-0812">Transmembrane</keyword>
<keyword evidence="1" id="KW-1133">Transmembrane helix</keyword>
<feature type="transmembrane region" description="Helical" evidence="1">
    <location>
        <begin position="35"/>
        <end position="54"/>
    </location>
</feature>
<sequence length="128" mass="14151">MAPLPTSSSSPPHTFVAREIPPLWSAYMAENKHPTAAMCFAIITVTLLVVALLMGTGRRWQECNGSGAFRRRICQRCRDVANARAARLRLCQADSVELSTRGAAEKDFEGPMSWHGTNVLNTSWAWMS</sequence>
<accession>A0A0A2VWV6</accession>
<evidence type="ECO:0000313" key="2">
    <source>
        <dbReference type="EMBL" id="KGQ10867.1"/>
    </source>
</evidence>
<dbReference type="HOGENOM" id="CLU_2183820_0_0_1"/>
<gene>
    <name evidence="2" type="ORF">BBAD15_g3788</name>
</gene>
<proteinExistence type="predicted"/>
<name>A0A0A2VWV6_BEABA</name>
<protein>
    <submittedName>
        <fullName evidence="2">Uncharacterized protein</fullName>
    </submittedName>
</protein>
<evidence type="ECO:0000256" key="1">
    <source>
        <dbReference type="SAM" id="Phobius"/>
    </source>
</evidence>
<comment type="caution">
    <text evidence="2">The sequence shown here is derived from an EMBL/GenBank/DDBJ whole genome shotgun (WGS) entry which is preliminary data.</text>
</comment>
<dbReference type="AlphaFoldDB" id="A0A0A2VWV6"/>
<reference evidence="2 3" key="1">
    <citation type="submission" date="2012-10" db="EMBL/GenBank/DDBJ databases">
        <title>Genome sequencing and analysis of entomopathogenic fungi Beauveria bassiana D1-5.</title>
        <authorList>
            <person name="Li Q."/>
            <person name="Wang L."/>
            <person name="Zhang Z."/>
            <person name="Wang Q."/>
            <person name="Ren J."/>
            <person name="Wang M."/>
            <person name="Xu W."/>
            <person name="Wang J."/>
            <person name="Lu Y."/>
            <person name="Du Q."/>
            <person name="Sun Z."/>
        </authorList>
    </citation>
    <scope>NUCLEOTIDE SEQUENCE [LARGE SCALE GENOMIC DNA]</scope>
    <source>
        <strain evidence="2 3">D1-5</strain>
    </source>
</reference>
<dbReference type="OrthoDB" id="5146389at2759"/>
<evidence type="ECO:0000313" key="3">
    <source>
        <dbReference type="Proteomes" id="UP000030106"/>
    </source>
</evidence>